<evidence type="ECO:0000313" key="2">
    <source>
        <dbReference type="EMBL" id="CAB4679998.1"/>
    </source>
</evidence>
<feature type="transmembrane region" description="Helical" evidence="1">
    <location>
        <begin position="297"/>
        <end position="313"/>
    </location>
</feature>
<keyword evidence="1" id="KW-1133">Transmembrane helix</keyword>
<feature type="transmembrane region" description="Helical" evidence="1">
    <location>
        <begin position="273"/>
        <end position="290"/>
    </location>
</feature>
<keyword evidence="1" id="KW-0472">Membrane</keyword>
<dbReference type="GO" id="GO:0016811">
    <property type="term" value="F:hydrolase activity, acting on carbon-nitrogen (but not peptide) bonds, in linear amides"/>
    <property type="evidence" value="ECO:0007669"/>
    <property type="project" value="TreeGrafter"/>
</dbReference>
<dbReference type="PANTHER" id="PTHR12993">
    <property type="entry name" value="N-ACETYLGLUCOSAMINYL-PHOSPHATIDYLINOSITOL DE-N-ACETYLASE-RELATED"/>
    <property type="match status" value="1"/>
</dbReference>
<dbReference type="SUPFAM" id="SSF102588">
    <property type="entry name" value="LmbE-like"/>
    <property type="match status" value="1"/>
</dbReference>
<accession>A0A6J6N472</accession>
<dbReference type="Gene3D" id="3.40.50.10320">
    <property type="entry name" value="LmbE-like"/>
    <property type="match status" value="1"/>
</dbReference>
<reference evidence="2" key="1">
    <citation type="submission" date="2020-05" db="EMBL/GenBank/DDBJ databases">
        <authorList>
            <person name="Chiriac C."/>
            <person name="Salcher M."/>
            <person name="Ghai R."/>
            <person name="Kavagutti S V."/>
        </authorList>
    </citation>
    <scope>NUCLEOTIDE SEQUENCE</scope>
</reference>
<organism evidence="2">
    <name type="scientific">freshwater metagenome</name>
    <dbReference type="NCBI Taxonomy" id="449393"/>
    <lineage>
        <taxon>unclassified sequences</taxon>
        <taxon>metagenomes</taxon>
        <taxon>ecological metagenomes</taxon>
    </lineage>
</organism>
<name>A0A6J6N472_9ZZZZ</name>
<feature type="transmembrane region" description="Helical" evidence="1">
    <location>
        <begin position="240"/>
        <end position="261"/>
    </location>
</feature>
<sequence>MHAHPDDESLQTGHVMADATNRGAEVFLLTLTRGERGKAKLEELKSLEANRAAMGAFRATELKNALAVLGVKNHKFAGTRAYLDTGMRIGNLGVPTTPLRPDLMSLTAVSTPVVADDIYQTMVTFKPDAVITYNAKGGYGHPDHKKAHDATAMAMRRYRKNVRGKKPQFLVIAEPGERATIFVGGEATAEKKKLALQAHASQVTVKRDTYSVADGIEFRFDQPERLRQASPNFLPWFKPVFRALFGLPLGLLLAYAGAYVHNILADNDRHSPLGLYLALGATASIAFGLRTWRNSRGALYLLNAGMTIAIWWMSRHETFGAFIADDKYGNRYIWFAMIICGVAAVFPKIDIAKWRARTHRAHL</sequence>
<dbReference type="EMBL" id="CAEZXL010000017">
    <property type="protein sequence ID" value="CAB4679998.1"/>
    <property type="molecule type" value="Genomic_DNA"/>
</dbReference>
<evidence type="ECO:0000256" key="1">
    <source>
        <dbReference type="SAM" id="Phobius"/>
    </source>
</evidence>
<dbReference type="AlphaFoldDB" id="A0A6J6N472"/>
<gene>
    <name evidence="2" type="ORF">UFOPK2373_00180</name>
</gene>
<keyword evidence="1" id="KW-0812">Transmembrane</keyword>
<dbReference type="InterPro" id="IPR003737">
    <property type="entry name" value="GlcNAc_PI_deacetylase-related"/>
</dbReference>
<proteinExistence type="predicted"/>
<dbReference type="InterPro" id="IPR024078">
    <property type="entry name" value="LmbE-like_dom_sf"/>
</dbReference>
<protein>
    <submittedName>
        <fullName evidence="2">Unannotated protein</fullName>
    </submittedName>
</protein>
<feature type="transmembrane region" description="Helical" evidence="1">
    <location>
        <begin position="333"/>
        <end position="351"/>
    </location>
</feature>
<dbReference type="Pfam" id="PF02585">
    <property type="entry name" value="PIG-L"/>
    <property type="match status" value="1"/>
</dbReference>
<dbReference type="PANTHER" id="PTHR12993:SF11">
    <property type="entry name" value="N-ACETYLGLUCOSAMINYL-PHOSPHATIDYLINOSITOL DE-N-ACETYLASE"/>
    <property type="match status" value="1"/>
</dbReference>